<keyword evidence="3" id="KW-0963">Cytoplasm</keyword>
<evidence type="ECO:0000256" key="4">
    <source>
        <dbReference type="ARBA" id="ARBA00022553"/>
    </source>
</evidence>
<dbReference type="Gene3D" id="3.40.630.30">
    <property type="match status" value="1"/>
</dbReference>
<dbReference type="GO" id="GO:0005634">
    <property type="term" value="C:nucleus"/>
    <property type="evidence" value="ECO:0007669"/>
    <property type="project" value="UniProtKB-SubCell"/>
</dbReference>
<reference evidence="22" key="2">
    <citation type="submission" date="2025-08" db="UniProtKB">
        <authorList>
            <consortium name="Ensembl"/>
        </authorList>
    </citation>
    <scope>IDENTIFICATION</scope>
</reference>
<keyword evidence="7" id="KW-0326">Glycosidase</keyword>
<evidence type="ECO:0000256" key="10">
    <source>
        <dbReference type="ARBA" id="ARBA00050933"/>
    </source>
</evidence>
<evidence type="ECO:0000256" key="16">
    <source>
        <dbReference type="ARBA" id="ARBA00069950"/>
    </source>
</evidence>
<comment type="subunit">
    <text evidence="14">Monomer. Interacts with CLOCK.</text>
</comment>
<dbReference type="Ensembl" id="ENSOMYT00000100018.2">
    <property type="protein sequence ID" value="ENSOMYP00000091924.2"/>
    <property type="gene ID" value="ENSOMYG00000039449.2"/>
</dbReference>
<dbReference type="GO" id="GO:0006044">
    <property type="term" value="P:N-acetylglucosamine metabolic process"/>
    <property type="evidence" value="ECO:0007669"/>
    <property type="project" value="UniProtKB-ARBA"/>
</dbReference>
<comment type="catalytic activity">
    <reaction evidence="11">
        <text>3-O-(N-acetyl-beta-D-glucosaminyl)-L-threonyl-[protein] + H2O = L-threonyl-[protein] + N-acetyl-D-glucosamine</text>
        <dbReference type="Rhea" id="RHEA:48892"/>
        <dbReference type="Rhea" id="RHEA-COMP:11060"/>
        <dbReference type="Rhea" id="RHEA-COMP:12252"/>
        <dbReference type="ChEBI" id="CHEBI:15377"/>
        <dbReference type="ChEBI" id="CHEBI:30013"/>
        <dbReference type="ChEBI" id="CHEBI:90840"/>
        <dbReference type="ChEBI" id="CHEBI:506227"/>
        <dbReference type="EC" id="3.2.1.169"/>
    </reaction>
</comment>
<dbReference type="InterPro" id="IPR011496">
    <property type="entry name" value="O-GlcNAcase_cat"/>
</dbReference>
<dbReference type="FunFam" id="3.40.630.30:FF:000023">
    <property type="entry name" value="protein O-GlcNAcase"/>
    <property type="match status" value="1"/>
</dbReference>
<dbReference type="SUPFAM" id="SSF51445">
    <property type="entry name" value="(Trans)glycosidases"/>
    <property type="match status" value="1"/>
</dbReference>
<dbReference type="AlphaFoldDB" id="A0A8C7UF18"/>
<keyword evidence="5" id="KW-0378">Hydrolase</keyword>
<dbReference type="PANTHER" id="PTHR13170">
    <property type="entry name" value="O-GLCNACASE"/>
    <property type="match status" value="1"/>
</dbReference>
<dbReference type="PANTHER" id="PTHR13170:SF24">
    <property type="entry name" value="O-GLCNACASE"/>
    <property type="match status" value="1"/>
</dbReference>
<evidence type="ECO:0000256" key="5">
    <source>
        <dbReference type="ARBA" id="ARBA00022801"/>
    </source>
</evidence>
<dbReference type="GO" id="GO:0009100">
    <property type="term" value="P:glycoprotein metabolic process"/>
    <property type="evidence" value="ECO:0007669"/>
    <property type="project" value="TreeGrafter"/>
</dbReference>
<evidence type="ECO:0000256" key="13">
    <source>
        <dbReference type="ARBA" id="ARBA00061635"/>
    </source>
</evidence>
<evidence type="ECO:0000256" key="15">
    <source>
        <dbReference type="ARBA" id="ARBA00066938"/>
    </source>
</evidence>
<evidence type="ECO:0000256" key="20">
    <source>
        <dbReference type="SAM" id="MobiDB-lite"/>
    </source>
</evidence>
<feature type="region of interest" description="Disordered" evidence="20">
    <location>
        <begin position="382"/>
        <end position="413"/>
    </location>
</feature>
<dbReference type="GO" id="GO:0016231">
    <property type="term" value="F:beta-N-acetylglucosaminidase activity"/>
    <property type="evidence" value="ECO:0007669"/>
    <property type="project" value="TreeGrafter"/>
</dbReference>
<proteinExistence type="inferred from homology"/>
<dbReference type="FunFam" id="3.20.20.80:FF:000009">
    <property type="entry name" value="O-GlcNAcase BT_4395"/>
    <property type="match status" value="1"/>
</dbReference>
<evidence type="ECO:0000256" key="18">
    <source>
        <dbReference type="ARBA" id="ARBA00076634"/>
    </source>
</evidence>
<keyword evidence="23" id="KW-1185">Reference proteome</keyword>
<feature type="domain" description="GH84" evidence="21">
    <location>
        <begin position="37"/>
        <end position="318"/>
    </location>
</feature>
<accession>A0A8C7UF18</accession>
<evidence type="ECO:0000259" key="21">
    <source>
        <dbReference type="PROSITE" id="PS52009"/>
    </source>
</evidence>
<evidence type="ECO:0000313" key="22">
    <source>
        <dbReference type="Ensembl" id="ENSOMYP00000091924.2"/>
    </source>
</evidence>
<dbReference type="Proteomes" id="UP000694395">
    <property type="component" value="Chromosome 23"/>
</dbReference>
<evidence type="ECO:0000256" key="1">
    <source>
        <dbReference type="ARBA" id="ARBA00004123"/>
    </source>
</evidence>
<dbReference type="Gene3D" id="1.20.58.240">
    <property type="entry name" value="STAT, domain 1"/>
    <property type="match status" value="1"/>
</dbReference>
<evidence type="ECO:0000256" key="17">
    <source>
        <dbReference type="ARBA" id="ARBA00076200"/>
    </source>
</evidence>
<organism evidence="22 23">
    <name type="scientific">Oncorhynchus mykiss</name>
    <name type="common">Rainbow trout</name>
    <name type="synonym">Salmo gairdneri</name>
    <dbReference type="NCBI Taxonomy" id="8022"/>
    <lineage>
        <taxon>Eukaryota</taxon>
        <taxon>Metazoa</taxon>
        <taxon>Chordata</taxon>
        <taxon>Craniata</taxon>
        <taxon>Vertebrata</taxon>
        <taxon>Euteleostomi</taxon>
        <taxon>Actinopterygii</taxon>
        <taxon>Neopterygii</taxon>
        <taxon>Teleostei</taxon>
        <taxon>Protacanthopterygii</taxon>
        <taxon>Salmoniformes</taxon>
        <taxon>Salmonidae</taxon>
        <taxon>Salmoninae</taxon>
        <taxon>Oncorhynchus</taxon>
    </lineage>
</organism>
<protein>
    <recommendedName>
        <fullName evidence="16">Protein O-GlcNAcase</fullName>
        <ecNumber evidence="15">3.2.1.169</ecNumber>
    </recommendedName>
    <alternativeName>
        <fullName evidence="8">Beta-N-acetylhexosaminidase</fullName>
    </alternativeName>
    <alternativeName>
        <fullName evidence="18">Beta-hexosaminidase</fullName>
    </alternativeName>
    <alternativeName>
        <fullName evidence="19">Meningioma-expressed antigen 5</fullName>
    </alternativeName>
    <alternativeName>
        <fullName evidence="17">N-acetyl-beta-D-glucosaminidase</fullName>
    </alternativeName>
    <alternativeName>
        <fullName evidence="9">N-acetyl-beta-glucosaminidase</fullName>
    </alternativeName>
</protein>
<evidence type="ECO:0000256" key="19">
    <source>
        <dbReference type="ARBA" id="ARBA00079451"/>
    </source>
</evidence>
<evidence type="ECO:0000256" key="6">
    <source>
        <dbReference type="ARBA" id="ARBA00023242"/>
    </source>
</evidence>
<dbReference type="InterPro" id="IPR016181">
    <property type="entry name" value="Acyl_CoA_acyltransferase"/>
</dbReference>
<dbReference type="GeneTree" id="ENSGT00950000183137"/>
<evidence type="ECO:0000256" key="14">
    <source>
        <dbReference type="ARBA" id="ARBA00062548"/>
    </source>
</evidence>
<evidence type="ECO:0000256" key="9">
    <source>
        <dbReference type="ARBA" id="ARBA00033000"/>
    </source>
</evidence>
<dbReference type="InterPro" id="IPR051822">
    <property type="entry name" value="Glycosyl_Hydrolase_84"/>
</dbReference>
<evidence type="ECO:0000256" key="7">
    <source>
        <dbReference type="ARBA" id="ARBA00023295"/>
    </source>
</evidence>
<comment type="catalytic activity">
    <reaction evidence="10">
        <text>3-O-(N-acetyl-beta-D-glucosaminyl)-L-seryl-[protein] + H2O = N-acetyl-D-glucosamine + L-seryl-[protein]</text>
        <dbReference type="Rhea" id="RHEA:48876"/>
        <dbReference type="Rhea" id="RHEA-COMP:9863"/>
        <dbReference type="Rhea" id="RHEA-COMP:12251"/>
        <dbReference type="ChEBI" id="CHEBI:15377"/>
        <dbReference type="ChEBI" id="CHEBI:29999"/>
        <dbReference type="ChEBI" id="CHEBI:90838"/>
        <dbReference type="ChEBI" id="CHEBI:506227"/>
        <dbReference type="EC" id="3.2.1.169"/>
    </reaction>
</comment>
<dbReference type="Pfam" id="PF07555">
    <property type="entry name" value="NAGidase"/>
    <property type="match status" value="1"/>
</dbReference>
<dbReference type="InterPro" id="IPR017853">
    <property type="entry name" value="GH"/>
</dbReference>
<comment type="function">
    <text evidence="12">Cleaves GlcNAc but not GalNAc from O-glycosylated proteins. Deglycosylates a large and diverse number of proteins, such as CRYAB, ELK1, GSDMD, LMNB1 and TAB1. Can use p-nitrophenyl-beta-GlcNAc and 4-methylumbelliferone-GlcNAc as substrates but not p-nitrophenyl-beta-GalNAc or p-nitrophenyl-alpha-GlcNAc (in vitro). Does not bind acetyl-CoA and does not have histone acetyltransferase activity.</text>
</comment>
<evidence type="ECO:0000256" key="3">
    <source>
        <dbReference type="ARBA" id="ARBA00022490"/>
    </source>
</evidence>
<evidence type="ECO:0000256" key="12">
    <source>
        <dbReference type="ARBA" id="ARBA00053832"/>
    </source>
</evidence>
<dbReference type="GO" id="GO:0102571">
    <property type="term" value="F:[protein]-3-O-(N-acetyl-D-glucosaminyl)-L-serine/L-threonine O-N-acetyl-alpha-D-glucosaminase activity"/>
    <property type="evidence" value="ECO:0007669"/>
    <property type="project" value="UniProtKB-EC"/>
</dbReference>
<reference evidence="22" key="1">
    <citation type="submission" date="2020-07" db="EMBL/GenBank/DDBJ databases">
        <title>A long reads based de novo assembly of the rainbow trout Arlee double haploid line genome.</title>
        <authorList>
            <person name="Gao G."/>
            <person name="Palti Y."/>
        </authorList>
    </citation>
    <scope>NUCLEOTIDE SEQUENCE [LARGE SCALE GENOMIC DNA]</scope>
</reference>
<evidence type="ECO:0000256" key="8">
    <source>
        <dbReference type="ARBA" id="ARBA00030512"/>
    </source>
</evidence>
<evidence type="ECO:0000256" key="11">
    <source>
        <dbReference type="ARBA" id="ARBA00052136"/>
    </source>
</evidence>
<comment type="subcellular location">
    <subcellularLocation>
        <location evidence="2">Cytoplasm</location>
    </subcellularLocation>
    <subcellularLocation>
        <location evidence="1">Nucleus</location>
    </subcellularLocation>
</comment>
<sequence>MSYKKTLLNNSLLLHYVWKTLIKEEPDATPIQSSGGIDRGGCLQAWNVCFYGRPWTMEQRKELFRRQQKWGLNTYLYAPKDDYKHRMFWREMYSVEEAEQLMTLISAAKEYGTEFIYAISPGLDITFSNQKEVSTLKRKLDQVTHFGCKSFALLFDDIDHNMCPADKEVFSSFAHAQVSITNEIFQYLGEPETFLFCPTEYCGTFCYPNVAQSPYLHTVGEKLLPGIEVLWTGPKVVSKDITVESIEEVSKILKRAPVIWDNIHANDYDQKRLFLGPYKGRSTELIPRLKGVLTNPNCEFESNFVAIHTLATWYKSNMNGVRKDVAMSRQVPHSGAKSSAIDVSSLGASSLCSATTVTTVFQQPIMTSTGAITNFVQVDVEKKESDEEPMEMVVEKPDETDPESDPVAEAANETKSSLVLIDKMAEDLKPMDTDREVLVPESKSPEEDIDMAPMQTDEQLKQDVFVPGPNEKALYTAEPLSLEDLTLLAELFYLPYEYGPKALHMLKEFNWLRANSSTVSVNCEGKEPEKVAEWKCRAEKFEEMCCSVIQMFTRLSNSANRTILYDLYPYIWDIKSITSMVKSFVQWLGCRSQATAQFLSGDQEPWAFRGGLAGEFQRLLPIDGANDLFFQPPPALPTSKIYSIRPYYAKDEHAVYKICREMYSEGVEELPFSGEEPDLIGDRLVGGFLNLSPDYGFVLEDEEGICGYALGTVDVKPFVKKCKMSWIPSMQEKYNKPDCQKDLSEAEKMMLSFHEEEEGLPESFLSNFPSLIKVDIHAKVTDPSVAKSMMGCLLSSLKANGSIGAFCEVRQADKRMMDFYSKLGCFEVAKMEGFPKDIIIMGRSL</sequence>
<name>A0A8C7UF18_ONCMY</name>
<evidence type="ECO:0000313" key="23">
    <source>
        <dbReference type="Proteomes" id="UP000694395"/>
    </source>
</evidence>
<reference evidence="22" key="3">
    <citation type="submission" date="2025-09" db="UniProtKB">
        <authorList>
            <consortium name="Ensembl"/>
        </authorList>
    </citation>
    <scope>IDENTIFICATION</scope>
</reference>
<dbReference type="PROSITE" id="PS52009">
    <property type="entry name" value="GH84"/>
    <property type="match status" value="1"/>
</dbReference>
<keyword evidence="4" id="KW-0597">Phosphoprotein</keyword>
<evidence type="ECO:0000256" key="2">
    <source>
        <dbReference type="ARBA" id="ARBA00004496"/>
    </source>
</evidence>
<keyword evidence="6" id="KW-0539">Nucleus</keyword>
<dbReference type="Gene3D" id="3.20.20.80">
    <property type="entry name" value="Glycosidases"/>
    <property type="match status" value="1"/>
</dbReference>
<dbReference type="SUPFAM" id="SSF55729">
    <property type="entry name" value="Acyl-CoA N-acyltransferases (Nat)"/>
    <property type="match status" value="1"/>
</dbReference>
<dbReference type="GO" id="GO:0005737">
    <property type="term" value="C:cytoplasm"/>
    <property type="evidence" value="ECO:0007669"/>
    <property type="project" value="UniProtKB-SubCell"/>
</dbReference>
<comment type="similarity">
    <text evidence="13">Belongs to the glycosyl hydrolase 84 family.</text>
</comment>
<dbReference type="EC" id="3.2.1.169" evidence="15"/>
<dbReference type="FunFam" id="1.20.58.240:FF:000001">
    <property type="entry name" value="O-GlcNAcase like"/>
    <property type="match status" value="1"/>
</dbReference>